<dbReference type="EMBL" id="JBHSPH010000001">
    <property type="protein sequence ID" value="MFC5861091.1"/>
    <property type="molecule type" value="Genomic_DNA"/>
</dbReference>
<keyword evidence="2" id="KW-1185">Reference proteome</keyword>
<evidence type="ECO:0000313" key="1">
    <source>
        <dbReference type="EMBL" id="MFC5861091.1"/>
    </source>
</evidence>
<organism evidence="1 2">
    <name type="scientific">Acidicapsa dinghuensis</name>
    <dbReference type="NCBI Taxonomy" id="2218256"/>
    <lineage>
        <taxon>Bacteria</taxon>
        <taxon>Pseudomonadati</taxon>
        <taxon>Acidobacteriota</taxon>
        <taxon>Terriglobia</taxon>
        <taxon>Terriglobales</taxon>
        <taxon>Acidobacteriaceae</taxon>
        <taxon>Acidicapsa</taxon>
    </lineage>
</organism>
<protein>
    <recommendedName>
        <fullName evidence="3">Exo-alpha-sialidase</fullName>
    </recommendedName>
</protein>
<dbReference type="RefSeq" id="WP_263334456.1">
    <property type="nucleotide sequence ID" value="NZ_JAGSYH010000002.1"/>
</dbReference>
<dbReference type="Proteomes" id="UP001596091">
    <property type="component" value="Unassembled WGS sequence"/>
</dbReference>
<name>A0ABW1EB16_9BACT</name>
<reference evidence="2" key="1">
    <citation type="journal article" date="2019" name="Int. J. Syst. Evol. Microbiol.">
        <title>The Global Catalogue of Microorganisms (GCM) 10K type strain sequencing project: providing services to taxonomists for standard genome sequencing and annotation.</title>
        <authorList>
            <consortium name="The Broad Institute Genomics Platform"/>
            <consortium name="The Broad Institute Genome Sequencing Center for Infectious Disease"/>
            <person name="Wu L."/>
            <person name="Ma J."/>
        </authorList>
    </citation>
    <scope>NUCLEOTIDE SEQUENCE [LARGE SCALE GENOMIC DNA]</scope>
    <source>
        <strain evidence="2">JCM 4087</strain>
    </source>
</reference>
<comment type="caution">
    <text evidence="1">The sequence shown here is derived from an EMBL/GenBank/DDBJ whole genome shotgun (WGS) entry which is preliminary data.</text>
</comment>
<evidence type="ECO:0008006" key="3">
    <source>
        <dbReference type="Google" id="ProtNLM"/>
    </source>
</evidence>
<proteinExistence type="predicted"/>
<accession>A0ABW1EB16</accession>
<sequence length="525" mass="57072">MARFGFVGPTYTSQSIIADSQRCMNWYPEVIESGQGQSQMALYRTPGLKLLVTLPTGPVRGCLAVTAGPAGGTSFWVGGGVLYQVSAAGVATAIGPVGNDFLPVSMATNGSAGNQLCICSAGQIYIYNLSALQPTGSIGLAPNTLSGTMGGLQGFASKVRFCDGYFAVTLANTNKFQVSALEDGTSWNPLSVQQVEVFPENIGGMEVAYRQLWIYGVDGHAQVYYNSGANAITPFDVIGAGGVGFMEEGINAPNSLAVLDNAPFWIGGNANGAGIAWRANGYTPTRISTFAEETAWAKYPKKCSDAIGYSYRDQGHTFWVLRFPSANNGFGATWVYDTATQMWHERGYWSQEGYTGYKAHLSTCHCWAFNMHLVGDWNSGNIYVMDIAYLDDNGTPLRRSRRAPHVSSERQWITFHELEVVMDAGDGPIPPLVDGAGNPRGPQAMLRWSNDGGRTWGNEHWADVGQGGNYNTRVRWLRMGRARDRVYELVVSDPMPWQIIDADLRATPGFDVPTERLAKQYGKMT</sequence>
<evidence type="ECO:0000313" key="2">
    <source>
        <dbReference type="Proteomes" id="UP001596091"/>
    </source>
</evidence>
<gene>
    <name evidence="1" type="ORF">ACFPT7_02170</name>
</gene>
<dbReference type="SUPFAM" id="SSF101898">
    <property type="entry name" value="NHL repeat"/>
    <property type="match status" value="1"/>
</dbReference>